<evidence type="ECO:0000256" key="3">
    <source>
        <dbReference type="PROSITE-ProRule" id="PRU10141"/>
    </source>
</evidence>
<keyword evidence="1 3" id="KW-0547">Nucleotide-binding</keyword>
<keyword evidence="4" id="KW-0723">Serine/threonine-protein kinase</keyword>
<dbReference type="SUPFAM" id="SSF56112">
    <property type="entry name" value="Protein kinase-like (PK-like)"/>
    <property type="match status" value="1"/>
</dbReference>
<dbReference type="GO" id="GO:0004674">
    <property type="term" value="F:protein serine/threonine kinase activity"/>
    <property type="evidence" value="ECO:0007669"/>
    <property type="project" value="UniProtKB-KW"/>
</dbReference>
<evidence type="ECO:0000259" key="5">
    <source>
        <dbReference type="PROSITE" id="PS50011"/>
    </source>
</evidence>
<feature type="binding site" evidence="3">
    <location>
        <position position="54"/>
    </location>
    <ligand>
        <name>ATP</name>
        <dbReference type="ChEBI" id="CHEBI:30616"/>
    </ligand>
</feature>
<feature type="domain" description="Protein kinase" evidence="5">
    <location>
        <begin position="21"/>
        <end position="286"/>
    </location>
</feature>
<dbReference type="InterPro" id="IPR017441">
    <property type="entry name" value="Protein_kinase_ATP_BS"/>
</dbReference>
<sequence length="472" mass="53947">MSRRNGFHKPSQQISPIDIQYDFMDMVGKGTYGTAWIAKSRIDGQLVIIKAIKKVNTSRSVFKKEYKYSLSLSLHPYIIETFRNAYETPKSFVMVQEFAPHGDLFDAIVPEQGMAENEAKHAIRQISEALKFMHSKRLVHRDVKPENIVIMNQSKREIKLIDFGMTLRAGTHVARVCGSIPYTPPEICQASLVDGFYVNTGNDVWSLGVLLFCMLTGTFPWEQASPNDIHYKDFIDWQLSLSPDVAILWRKFTPEALALFQKMLNLDIRKRCKVSELQNYLQYPWLETNLILLDTCSEVSSLCRTPNPDHLVDDSDPGLDIDAVKTLFLDDCSKEYNQFNQETFSDNITMKNDLSHSVDYNEDQYFPIQSEDTVPHSDHMSESYVITNESKNDSDDKMLYPSSIYENSKLGDITIHTSNFNNTYANVSPRHSHHFSDGFLLPETDKNILYSDSKAYASHARGNSVSYNVSIC</sequence>
<protein>
    <submittedName>
        <fullName evidence="6">Serine/threonine-protein kinase SBK1-like</fullName>
    </submittedName>
</protein>
<dbReference type="InterPro" id="IPR008271">
    <property type="entry name" value="Ser/Thr_kinase_AS"/>
</dbReference>
<name>A0AAV7JL12_9METZ</name>
<evidence type="ECO:0000256" key="1">
    <source>
        <dbReference type="ARBA" id="ARBA00022741"/>
    </source>
</evidence>
<dbReference type="GO" id="GO:0005524">
    <property type="term" value="F:ATP binding"/>
    <property type="evidence" value="ECO:0007669"/>
    <property type="project" value="UniProtKB-UniRule"/>
</dbReference>
<dbReference type="Pfam" id="PF00069">
    <property type="entry name" value="Pkinase"/>
    <property type="match status" value="1"/>
</dbReference>
<keyword evidence="2 3" id="KW-0067">ATP-binding</keyword>
<evidence type="ECO:0000313" key="7">
    <source>
        <dbReference type="Proteomes" id="UP001165289"/>
    </source>
</evidence>
<dbReference type="InterPro" id="IPR000719">
    <property type="entry name" value="Prot_kinase_dom"/>
</dbReference>
<dbReference type="AlphaFoldDB" id="A0AAV7JL12"/>
<comment type="caution">
    <text evidence="6">The sequence shown here is derived from an EMBL/GenBank/DDBJ whole genome shotgun (WGS) entry which is preliminary data.</text>
</comment>
<keyword evidence="6" id="KW-0418">Kinase</keyword>
<evidence type="ECO:0000256" key="2">
    <source>
        <dbReference type="ARBA" id="ARBA00022840"/>
    </source>
</evidence>
<dbReference type="PROSITE" id="PS00108">
    <property type="entry name" value="PROTEIN_KINASE_ST"/>
    <property type="match status" value="1"/>
</dbReference>
<dbReference type="InterPro" id="IPR011009">
    <property type="entry name" value="Kinase-like_dom_sf"/>
</dbReference>
<dbReference type="SMART" id="SM00220">
    <property type="entry name" value="S_TKc"/>
    <property type="match status" value="1"/>
</dbReference>
<organism evidence="6 7">
    <name type="scientific">Oopsacas minuta</name>
    <dbReference type="NCBI Taxonomy" id="111878"/>
    <lineage>
        <taxon>Eukaryota</taxon>
        <taxon>Metazoa</taxon>
        <taxon>Porifera</taxon>
        <taxon>Hexactinellida</taxon>
        <taxon>Hexasterophora</taxon>
        <taxon>Lyssacinosida</taxon>
        <taxon>Leucopsacidae</taxon>
        <taxon>Oopsacas</taxon>
    </lineage>
</organism>
<accession>A0AAV7JL12</accession>
<dbReference type="Proteomes" id="UP001165289">
    <property type="component" value="Unassembled WGS sequence"/>
</dbReference>
<evidence type="ECO:0000313" key="6">
    <source>
        <dbReference type="EMBL" id="KAI6649648.1"/>
    </source>
</evidence>
<dbReference type="PROSITE" id="PS50011">
    <property type="entry name" value="PROTEIN_KINASE_DOM"/>
    <property type="match status" value="1"/>
</dbReference>
<keyword evidence="7" id="KW-1185">Reference proteome</keyword>
<keyword evidence="6" id="KW-0808">Transferase</keyword>
<dbReference type="Gene3D" id="1.10.510.10">
    <property type="entry name" value="Transferase(Phosphotransferase) domain 1"/>
    <property type="match status" value="1"/>
</dbReference>
<evidence type="ECO:0000256" key="4">
    <source>
        <dbReference type="RuleBase" id="RU000304"/>
    </source>
</evidence>
<proteinExistence type="inferred from homology"/>
<dbReference type="FunFam" id="1.10.510.10:FF:000571">
    <property type="entry name" value="Maternal embryonic leucine zipper kinase"/>
    <property type="match status" value="1"/>
</dbReference>
<dbReference type="PROSITE" id="PS00107">
    <property type="entry name" value="PROTEIN_KINASE_ATP"/>
    <property type="match status" value="1"/>
</dbReference>
<dbReference type="PANTHER" id="PTHR24359:SF1">
    <property type="entry name" value="INHIBITOR OF NUCLEAR FACTOR KAPPA-B KINASE EPSILON SUBUNIT HOMOLOG 1-RELATED"/>
    <property type="match status" value="1"/>
</dbReference>
<dbReference type="EMBL" id="JAKMXF010000319">
    <property type="protein sequence ID" value="KAI6649648.1"/>
    <property type="molecule type" value="Genomic_DNA"/>
</dbReference>
<reference evidence="6 7" key="1">
    <citation type="journal article" date="2023" name="BMC Biol.">
        <title>The compact genome of the sponge Oopsacas minuta (Hexactinellida) is lacking key metazoan core genes.</title>
        <authorList>
            <person name="Santini S."/>
            <person name="Schenkelaars Q."/>
            <person name="Jourda C."/>
            <person name="Duchesne M."/>
            <person name="Belahbib H."/>
            <person name="Rocher C."/>
            <person name="Selva M."/>
            <person name="Riesgo A."/>
            <person name="Vervoort M."/>
            <person name="Leys S.P."/>
            <person name="Kodjabachian L."/>
            <person name="Le Bivic A."/>
            <person name="Borchiellini C."/>
            <person name="Claverie J.M."/>
            <person name="Renard E."/>
        </authorList>
    </citation>
    <scope>NUCLEOTIDE SEQUENCE [LARGE SCALE GENOMIC DNA]</scope>
    <source>
        <strain evidence="6">SPO-2</strain>
    </source>
</reference>
<gene>
    <name evidence="6" type="ORF">LOD99_6652</name>
</gene>
<comment type="similarity">
    <text evidence="4">Belongs to the protein kinase superfamily.</text>
</comment>
<dbReference type="PANTHER" id="PTHR24359">
    <property type="entry name" value="SERINE/THREONINE-PROTEIN KINASE SBK1"/>
    <property type="match status" value="1"/>
</dbReference>